<evidence type="ECO:0000313" key="1">
    <source>
        <dbReference type="EMBL" id="CAG8629270.1"/>
    </source>
</evidence>
<name>A0A9N9D671_FUNMO</name>
<sequence length="354" mass="39858">MLPKDSQAEDKLKGKKWRLNHVRCGNALANIAAVVVLNNANITVTMINAPDGTLLPGLPTGVTSATVIPAHNIHVDEDWSLAGGCPIDADTATNALNGALNNNNYIVLPDINISQIIYWFKRNYPTVVREQQKLIFGTLTQAQISDREKRIQFIRSLSPENKVDLKRLGLNRPLNDELIETLEEIETERNNLFLDEDIYNQPATKTKPKTSSHQGITIEDVDRITISWRNKTLDNSKKLVRKKAEDLAIRCFLSNLLRTKSNKQPEDEYNYDPVDDITDSIASMTLNKATIILSNPLLGVLLRNVPSVLREIPLEETIRKVLHSELKLIFPTFFPRFWSHCVQTDSGGEDSISK</sequence>
<reference evidence="1" key="1">
    <citation type="submission" date="2021-06" db="EMBL/GenBank/DDBJ databases">
        <authorList>
            <person name="Kallberg Y."/>
            <person name="Tangrot J."/>
            <person name="Rosling A."/>
        </authorList>
    </citation>
    <scope>NUCLEOTIDE SEQUENCE</scope>
    <source>
        <strain evidence="1">87-6 pot B 2015</strain>
    </source>
</reference>
<proteinExistence type="predicted"/>
<dbReference type="Proteomes" id="UP000789375">
    <property type="component" value="Unassembled WGS sequence"/>
</dbReference>
<keyword evidence="2" id="KW-1185">Reference proteome</keyword>
<dbReference type="AlphaFoldDB" id="A0A9N9D671"/>
<accession>A0A9N9D671</accession>
<dbReference type="EMBL" id="CAJVPP010003436">
    <property type="protein sequence ID" value="CAG8629270.1"/>
    <property type="molecule type" value="Genomic_DNA"/>
</dbReference>
<protein>
    <submittedName>
        <fullName evidence="1">15737_t:CDS:1</fullName>
    </submittedName>
</protein>
<evidence type="ECO:0000313" key="2">
    <source>
        <dbReference type="Proteomes" id="UP000789375"/>
    </source>
</evidence>
<comment type="caution">
    <text evidence="1">The sequence shown here is derived from an EMBL/GenBank/DDBJ whole genome shotgun (WGS) entry which is preliminary data.</text>
</comment>
<organism evidence="1 2">
    <name type="scientific">Funneliformis mosseae</name>
    <name type="common">Endomycorrhizal fungus</name>
    <name type="synonym">Glomus mosseae</name>
    <dbReference type="NCBI Taxonomy" id="27381"/>
    <lineage>
        <taxon>Eukaryota</taxon>
        <taxon>Fungi</taxon>
        <taxon>Fungi incertae sedis</taxon>
        <taxon>Mucoromycota</taxon>
        <taxon>Glomeromycotina</taxon>
        <taxon>Glomeromycetes</taxon>
        <taxon>Glomerales</taxon>
        <taxon>Glomeraceae</taxon>
        <taxon>Funneliformis</taxon>
    </lineage>
</organism>
<gene>
    <name evidence="1" type="ORF">FMOSSE_LOCUS10399</name>
</gene>